<reference evidence="2 3" key="1">
    <citation type="journal article" date="2014" name="Nature">
        <title>The genome of the recently domesticated crop plant sugar beet (Beta vulgaris).</title>
        <authorList>
            <person name="Dohm J.C."/>
            <person name="Minoche A.E."/>
            <person name="Holtgrawe D."/>
            <person name="Capella-Gutierrez S."/>
            <person name="Zakrzewski F."/>
            <person name="Tafer H."/>
            <person name="Rupp O."/>
            <person name="Sorensen T.R."/>
            <person name="Stracke R."/>
            <person name="Reinhardt R."/>
            <person name="Goesmann A."/>
            <person name="Kraft T."/>
            <person name="Schulz B."/>
            <person name="Stadler P.F."/>
            <person name="Schmidt T."/>
            <person name="Gabaldon T."/>
            <person name="Lehrach H."/>
            <person name="Weisshaar B."/>
            <person name="Himmelbauer H."/>
        </authorList>
    </citation>
    <scope>NUCLEOTIDE SEQUENCE [LARGE SCALE GENOMIC DNA]</scope>
    <source>
        <tissue evidence="2">Taproot</tissue>
    </source>
</reference>
<evidence type="ECO:0000256" key="1">
    <source>
        <dbReference type="SAM" id="Phobius"/>
    </source>
</evidence>
<sequence length="66" mass="7561">MFCVLNVEFLRWIIIAAACLLSCLVVFKHITSRIVDESLIKRGVFIALLVVPHLCLAIYMKIEHFS</sequence>
<keyword evidence="1" id="KW-0812">Transmembrane</keyword>
<keyword evidence="1" id="KW-0472">Membrane</keyword>
<dbReference type="Proteomes" id="UP000035740">
    <property type="component" value="Unassembled WGS sequence"/>
</dbReference>
<evidence type="ECO:0000313" key="2">
    <source>
        <dbReference type="EMBL" id="KMS65327.1"/>
    </source>
</evidence>
<proteinExistence type="predicted"/>
<dbReference type="EMBL" id="KQ110641">
    <property type="protein sequence ID" value="KMS65327.1"/>
    <property type="molecule type" value="Genomic_DNA"/>
</dbReference>
<keyword evidence="3" id="KW-1185">Reference proteome</keyword>
<protein>
    <submittedName>
        <fullName evidence="2">Uncharacterized protein</fullName>
    </submittedName>
</protein>
<evidence type="ECO:0000313" key="3">
    <source>
        <dbReference type="Proteomes" id="UP000035740"/>
    </source>
</evidence>
<feature type="transmembrane region" description="Helical" evidence="1">
    <location>
        <begin position="43"/>
        <end position="62"/>
    </location>
</feature>
<feature type="transmembrane region" description="Helical" evidence="1">
    <location>
        <begin position="12"/>
        <end position="31"/>
    </location>
</feature>
<accession>A0A0J7YP46</accession>
<dbReference type="Gramene" id="KMS65327">
    <property type="protein sequence ID" value="KMS65327"/>
    <property type="gene ID" value="BVRB_037110"/>
</dbReference>
<organism evidence="2 3">
    <name type="scientific">Beta vulgaris subsp. vulgaris</name>
    <name type="common">Beet</name>
    <dbReference type="NCBI Taxonomy" id="3555"/>
    <lineage>
        <taxon>Eukaryota</taxon>
        <taxon>Viridiplantae</taxon>
        <taxon>Streptophyta</taxon>
        <taxon>Embryophyta</taxon>
        <taxon>Tracheophyta</taxon>
        <taxon>Spermatophyta</taxon>
        <taxon>Magnoliopsida</taxon>
        <taxon>eudicotyledons</taxon>
        <taxon>Gunneridae</taxon>
        <taxon>Pentapetalae</taxon>
        <taxon>Caryophyllales</taxon>
        <taxon>Chenopodiaceae</taxon>
        <taxon>Betoideae</taxon>
        <taxon>Beta</taxon>
    </lineage>
</organism>
<name>A0A0J7YP46_BETVV</name>
<dbReference type="AlphaFoldDB" id="A0A0J7YP46"/>
<gene>
    <name evidence="2" type="ORF">BVRB_037110</name>
</gene>
<keyword evidence="1" id="KW-1133">Transmembrane helix</keyword>